<name>W0LMN4_9CAUD</name>
<dbReference type="Pfam" id="PF23976">
    <property type="entry name" value="DUF7302"/>
    <property type="match status" value="1"/>
</dbReference>
<dbReference type="GeneID" id="18502781"/>
<dbReference type="EMBL" id="KF861510">
    <property type="protein sequence ID" value="AHG23799.1"/>
    <property type="molecule type" value="Genomic_DNA"/>
</dbReference>
<keyword evidence="3" id="KW-1185">Reference proteome</keyword>
<proteinExistence type="predicted"/>
<organism evidence="2 3">
    <name type="scientific">Mycobacterium phage EagleEye</name>
    <dbReference type="NCBI Taxonomy" id="1429759"/>
    <lineage>
        <taxon>Viruses</taxon>
        <taxon>Duplodnaviria</taxon>
        <taxon>Heunggongvirae</taxon>
        <taxon>Uroviricota</taxon>
        <taxon>Caudoviricetes</taxon>
        <taxon>Eagleeyevirus</taxon>
        <taxon>Eagleeyevirus eagleeye</taxon>
    </lineage>
</organism>
<accession>W0LMN4</accession>
<dbReference type="Proteomes" id="UP000019119">
    <property type="component" value="Segment"/>
</dbReference>
<evidence type="ECO:0000313" key="2">
    <source>
        <dbReference type="EMBL" id="AHG23799.1"/>
    </source>
</evidence>
<gene>
    <name evidence="2" type="primary">19</name>
    <name evidence="2" type="ORF">PBI_EAGLEEYE_19</name>
</gene>
<dbReference type="RefSeq" id="YP_009005761.1">
    <property type="nucleotide sequence ID" value="NC_023564.1"/>
</dbReference>
<evidence type="ECO:0000256" key="1">
    <source>
        <dbReference type="SAM" id="MobiDB-lite"/>
    </source>
</evidence>
<reference evidence="2 3" key="1">
    <citation type="submission" date="2013-11" db="EMBL/GenBank/DDBJ databases">
        <authorList>
            <person name="Awa H."/>
            <person name="Bernal J.T."/>
            <person name="Coelho R.E."/>
            <person name="Culpepper S.C."/>
            <person name="Devaraju V.S."/>
            <person name="Higgins R.T."/>
            <person name="Husein A.J."/>
            <person name="Johnston E.M."/>
            <person name="Jung J.A."/>
            <person name="Kanani-Hendijani T.A."/>
            <person name="Knapp R.E."/>
            <person name="Lepiocha N."/>
            <person name="McCarter A.J."/>
            <person name="Merlau P.R."/>
            <person name="Monfared M.S."/>
            <person name="Olney H.P."/>
            <person name="Pineda M.R."/>
            <person name="Pizzini S.E."/>
            <person name="Roberson D.J."/>
            <person name="Rodriguez J."/>
            <person name="Simpson N.A."/>
            <person name="Stevens S.C."/>
            <person name="Stroub-Tahmassi C.A."/>
            <person name="Syed N."/>
            <person name="Torres S.E."/>
            <person name="Townsend C.W."/>
            <person name="White X.E."/>
            <person name="Willette C.E."/>
            <person name="Deming K.E."/>
            <person name="Simon S.E."/>
            <person name="Benjamin R.C."/>
            <person name="Hughes L.E."/>
            <person name="Hale R.H."/>
            <person name="Lamson-Kim T."/>
            <person name="Visi D.H."/>
            <person name="Allen M.S."/>
            <person name="Bradley K.W."/>
            <person name="Clarke D.Q."/>
            <person name="Lewis M.F."/>
            <person name="Barker L.P."/>
            <person name="Bailey C."/>
            <person name="Asai D.J."/>
            <person name="Garber M.L."/>
            <person name="Bowman C.A."/>
            <person name="Russell D.A."/>
            <person name="Pope W.H."/>
            <person name="Jacobs-Sera D."/>
            <person name="Hendrix R.W."/>
            <person name="Hatfull G.F."/>
        </authorList>
    </citation>
    <scope>NUCLEOTIDE SEQUENCE [LARGE SCALE GENOMIC DNA]</scope>
</reference>
<dbReference type="OrthoDB" id="26959at10239"/>
<dbReference type="InterPro" id="IPR055726">
    <property type="entry name" value="DUF7302"/>
</dbReference>
<feature type="compositionally biased region" description="Basic residues" evidence="1">
    <location>
        <begin position="37"/>
        <end position="47"/>
    </location>
</feature>
<feature type="region of interest" description="Disordered" evidence="1">
    <location>
        <begin position="26"/>
        <end position="60"/>
    </location>
</feature>
<evidence type="ECO:0008006" key="4">
    <source>
        <dbReference type="Google" id="ProtNLM"/>
    </source>
</evidence>
<dbReference type="KEGG" id="vg:18502781"/>
<protein>
    <recommendedName>
        <fullName evidence="4">Head-to-tail connector protein</fullName>
    </recommendedName>
</protein>
<sequence>MQIRSTINGGVAEVEDALGERLISLGGWESAEDKPKPARKSPAKKAAAKTAPAQEPSTQE</sequence>
<evidence type="ECO:0000313" key="3">
    <source>
        <dbReference type="Proteomes" id="UP000019119"/>
    </source>
</evidence>